<comment type="caution">
    <text evidence="2">The sequence shown here is derived from an EMBL/GenBank/DDBJ whole genome shotgun (WGS) entry which is preliminary data.</text>
</comment>
<evidence type="ECO:0000256" key="1">
    <source>
        <dbReference type="SAM" id="Phobius"/>
    </source>
</evidence>
<protein>
    <submittedName>
        <fullName evidence="2">Uncharacterized protein</fullName>
    </submittedName>
</protein>
<gene>
    <name evidence="2" type="ORF">WR164_01570</name>
</gene>
<name>A0A9W6ESB8_9LACO</name>
<proteinExistence type="predicted"/>
<evidence type="ECO:0000313" key="2">
    <source>
        <dbReference type="EMBL" id="GLB46178.1"/>
    </source>
</evidence>
<feature type="transmembrane region" description="Helical" evidence="1">
    <location>
        <begin position="67"/>
        <end position="86"/>
    </location>
</feature>
<evidence type="ECO:0000313" key="3">
    <source>
        <dbReference type="Proteomes" id="UP001144204"/>
    </source>
</evidence>
<feature type="transmembrane region" description="Helical" evidence="1">
    <location>
        <begin position="92"/>
        <end position="114"/>
    </location>
</feature>
<feature type="transmembrane region" description="Helical" evidence="1">
    <location>
        <begin position="12"/>
        <end position="31"/>
    </location>
</feature>
<dbReference type="EMBL" id="BRPL01000002">
    <property type="protein sequence ID" value="GLB46178.1"/>
    <property type="molecule type" value="Genomic_DNA"/>
</dbReference>
<reference evidence="2" key="2">
    <citation type="journal article" date="2023" name="PLoS ONE">
        <title>Philodulcilactobacillus myokoensis gen. nov., sp. nov., a fructophilic, acidophilic, and agar-phobic lactic acid bacterium isolated from fermented vegetable extracts.</title>
        <authorList>
            <person name="Kouya T."/>
            <person name="Ishiyama Y."/>
            <person name="Ohashi S."/>
            <person name="Kumakubo R."/>
            <person name="Yamazaki T."/>
            <person name="Otaki T."/>
        </authorList>
    </citation>
    <scope>NUCLEOTIDE SEQUENCE</scope>
    <source>
        <strain evidence="2">WR16-4</strain>
    </source>
</reference>
<dbReference type="RefSeq" id="WP_286135636.1">
    <property type="nucleotide sequence ID" value="NZ_BRPL01000002.1"/>
</dbReference>
<dbReference type="AlphaFoldDB" id="A0A9W6ESB8"/>
<sequence length="317" mass="35896">MKGYDDINNSKGINFKASITYINVIVFLFAIDNLLRGLFSGYLNILFIVYLIGSAAMITSIFTNYKLLFPAGILLNLVVRLLMGVPDSIGDIFFQVALAFCVYMLMTHIDLVTYINQAYGSKKHPIIFALAIIITIGVIISDISSYSPAAIMPDINTVIYPLADSPFGPIITIVKSNQLFMVCLVLLGFFNFRAANTMIISLLYKLHVPMPKSVMQTAAASASLYDDYLHSGIPVVSFRGEYLGRNQWLVDHDSVQYGFVRDRRTLSGANHSMFILIFKFLFAYCYYIFLWMFSFVVLDVYFIMYLMQNRTHSKQAE</sequence>
<keyword evidence="1" id="KW-0812">Transmembrane</keyword>
<feature type="transmembrane region" description="Helical" evidence="1">
    <location>
        <begin position="43"/>
        <end position="62"/>
    </location>
</feature>
<dbReference type="Proteomes" id="UP001144204">
    <property type="component" value="Unassembled WGS sequence"/>
</dbReference>
<organism evidence="2 3">
    <name type="scientific">Philodulcilactobacillus myokoensis</name>
    <dbReference type="NCBI Taxonomy" id="2929573"/>
    <lineage>
        <taxon>Bacteria</taxon>
        <taxon>Bacillati</taxon>
        <taxon>Bacillota</taxon>
        <taxon>Bacilli</taxon>
        <taxon>Lactobacillales</taxon>
        <taxon>Lactobacillaceae</taxon>
        <taxon>Philodulcilactobacillus</taxon>
    </lineage>
</organism>
<keyword evidence="1" id="KW-1133">Transmembrane helix</keyword>
<accession>A0A9W6ESB8</accession>
<keyword evidence="1" id="KW-0472">Membrane</keyword>
<keyword evidence="3" id="KW-1185">Reference proteome</keyword>
<feature type="transmembrane region" description="Helical" evidence="1">
    <location>
        <begin position="126"/>
        <end position="146"/>
    </location>
</feature>
<reference evidence="2" key="1">
    <citation type="submission" date="2022-07" db="EMBL/GenBank/DDBJ databases">
        <authorList>
            <person name="Kouya T."/>
            <person name="Ishiyama Y."/>
        </authorList>
    </citation>
    <scope>NUCLEOTIDE SEQUENCE</scope>
    <source>
        <strain evidence="2">WR16-4</strain>
    </source>
</reference>
<feature type="transmembrane region" description="Helical" evidence="1">
    <location>
        <begin position="179"/>
        <end position="204"/>
    </location>
</feature>